<dbReference type="PANTHER" id="PTHR47529:SF1">
    <property type="entry name" value="PERIPLASMIC CHAPERONE PPID"/>
    <property type="match status" value="1"/>
</dbReference>
<dbReference type="RefSeq" id="WP_377281908.1">
    <property type="nucleotide sequence ID" value="NZ_JBHRSI010000005.1"/>
</dbReference>
<dbReference type="SUPFAM" id="SSF54534">
    <property type="entry name" value="FKBP-like"/>
    <property type="match status" value="1"/>
</dbReference>
<evidence type="ECO:0000256" key="1">
    <source>
        <dbReference type="ARBA" id="ARBA00004382"/>
    </source>
</evidence>
<dbReference type="Pfam" id="PF13145">
    <property type="entry name" value="Rotamase_2"/>
    <property type="match status" value="2"/>
</dbReference>
<evidence type="ECO:0000256" key="4">
    <source>
        <dbReference type="ARBA" id="ARBA00022519"/>
    </source>
</evidence>
<evidence type="ECO:0000256" key="14">
    <source>
        <dbReference type="SAM" id="Phobius"/>
    </source>
</evidence>
<keyword evidence="8" id="KW-0143">Chaperone</keyword>
<keyword evidence="6 14" id="KW-1133">Transmembrane helix</keyword>
<keyword evidence="3" id="KW-1003">Cell membrane</keyword>
<evidence type="ECO:0000256" key="13">
    <source>
        <dbReference type="ARBA" id="ARBA00042775"/>
    </source>
</evidence>
<dbReference type="InterPro" id="IPR027304">
    <property type="entry name" value="Trigger_fact/SurA_dom_sf"/>
</dbReference>
<evidence type="ECO:0000256" key="11">
    <source>
        <dbReference type="ARBA" id="ARBA00038408"/>
    </source>
</evidence>
<keyword evidence="7 14" id="KW-0472">Membrane</keyword>
<dbReference type="InterPro" id="IPR046357">
    <property type="entry name" value="PPIase_dom_sf"/>
</dbReference>
<evidence type="ECO:0000256" key="7">
    <source>
        <dbReference type="ARBA" id="ARBA00023136"/>
    </source>
</evidence>
<evidence type="ECO:0000256" key="8">
    <source>
        <dbReference type="ARBA" id="ARBA00023186"/>
    </source>
</evidence>
<protein>
    <recommendedName>
        <fullName evidence="2">Parvulin-like PPIase</fullName>
    </recommendedName>
    <alternativeName>
        <fullName evidence="9">Peptidyl-prolyl cis-trans isomerase plp</fullName>
    </alternativeName>
    <alternativeName>
        <fullName evidence="12">Periplasmic chaperone PpiD</fullName>
    </alternativeName>
    <alternativeName>
        <fullName evidence="13">Periplasmic folding chaperone</fullName>
    </alternativeName>
    <alternativeName>
        <fullName evidence="10">Rotamase plp</fullName>
    </alternativeName>
</protein>
<feature type="domain" description="PpiC" evidence="15">
    <location>
        <begin position="386"/>
        <end position="477"/>
    </location>
</feature>
<dbReference type="Gene3D" id="1.10.4030.10">
    <property type="entry name" value="Porin chaperone SurA, peptide-binding domain"/>
    <property type="match status" value="1"/>
</dbReference>
<evidence type="ECO:0000313" key="17">
    <source>
        <dbReference type="Proteomes" id="UP001597237"/>
    </source>
</evidence>
<dbReference type="InterPro" id="IPR052029">
    <property type="entry name" value="PpiD_chaperone"/>
</dbReference>
<accession>A0ABW4N6S3</accession>
<feature type="domain" description="PpiC" evidence="15">
    <location>
        <begin position="248"/>
        <end position="366"/>
    </location>
</feature>
<dbReference type="Proteomes" id="UP001597237">
    <property type="component" value="Unassembled WGS sequence"/>
</dbReference>
<evidence type="ECO:0000256" key="9">
    <source>
        <dbReference type="ARBA" id="ARBA00030642"/>
    </source>
</evidence>
<comment type="similarity">
    <text evidence="11">Belongs to the PpiD chaperone family.</text>
</comment>
<name>A0ABW4N6S3_9CAUL</name>
<dbReference type="EMBL" id="JBHUEY010000006">
    <property type="protein sequence ID" value="MFD1784945.1"/>
    <property type="molecule type" value="Genomic_DNA"/>
</dbReference>
<comment type="caution">
    <text evidence="16">The sequence shown here is derived from an EMBL/GenBank/DDBJ whole genome shotgun (WGS) entry which is preliminary data.</text>
</comment>
<evidence type="ECO:0000256" key="2">
    <source>
        <dbReference type="ARBA" id="ARBA00018370"/>
    </source>
</evidence>
<evidence type="ECO:0000256" key="12">
    <source>
        <dbReference type="ARBA" id="ARBA00040743"/>
    </source>
</evidence>
<proteinExistence type="inferred from homology"/>
<sequence>MLAATRRFAKSWVALILIGLLIVSFAIFGINDVFRSTPGDAVISVGDRTVTATQFRQAFENARRRAEEQFGQPVSTEFAAQNGLDRQVLEGLVQQTVLGEIMHRLGIRPSGKLVTREIQKIPAFFDPITGAFDRQAYEQALQGVGQTPAQFEAERSDQIALEHMGAAMAAGFTAPRSYAALTVLQGLEERDAAFFVITGDSVPRPAPPTEAQLTQFMKENAAQLTRPEYRVLTVVRFSPNAAAGAGPISEAEIQARFDYRKDTMSQAETRSLVQIPAKDAATAQTIAQRLTKGEDPEAIAKSIGVEPVVYEDRPQTAIADRKVAEAAFKLAQGQVSGPIQGDLGLSVVKVTEVTPGRTPTLEEARPVIEAELRQEAAAKAVYEKSEIYEEAHTSGATLAEAAKKAGVPAQTLPPVSQQGLDQQNQPVEGVSPQMLDVAFDLPEGGESDLQDTGQGEYYAVRVEKVIKSSMPPLAEIRGPLTQAWMQRQVQASLQAKAQELSARLKRGESLEAVAASAGGSPLQRAVGLTRRTAGQNTQVPPAILQQIFGARPGETFTAMGQGLVIAVGKLEAVRAPQVSEAAQFTQAVRPQLAPAIFQDLAASLEDAARRKLEPKVDHARARQALGLDPIAEGDAAKGAAGKAGAGK</sequence>
<evidence type="ECO:0000256" key="3">
    <source>
        <dbReference type="ARBA" id="ARBA00022475"/>
    </source>
</evidence>
<evidence type="ECO:0000313" key="16">
    <source>
        <dbReference type="EMBL" id="MFD1784945.1"/>
    </source>
</evidence>
<comment type="subcellular location">
    <subcellularLocation>
        <location evidence="1">Cell inner membrane</location>
        <topology evidence="1">Single-pass type II membrane protein</topology>
        <orientation evidence="1">Periplasmic side</orientation>
    </subcellularLocation>
</comment>
<dbReference type="SUPFAM" id="SSF109998">
    <property type="entry name" value="Triger factor/SurA peptide-binding domain-like"/>
    <property type="match status" value="1"/>
</dbReference>
<dbReference type="Gene3D" id="3.10.50.40">
    <property type="match status" value="1"/>
</dbReference>
<keyword evidence="4" id="KW-0997">Cell inner membrane</keyword>
<keyword evidence="5 14" id="KW-0812">Transmembrane</keyword>
<reference evidence="17" key="1">
    <citation type="journal article" date="2019" name="Int. J. Syst. Evol. Microbiol.">
        <title>The Global Catalogue of Microorganisms (GCM) 10K type strain sequencing project: providing services to taxonomists for standard genome sequencing and annotation.</title>
        <authorList>
            <consortium name="The Broad Institute Genomics Platform"/>
            <consortium name="The Broad Institute Genome Sequencing Center for Infectious Disease"/>
            <person name="Wu L."/>
            <person name="Ma J."/>
        </authorList>
    </citation>
    <scope>NUCLEOTIDE SEQUENCE [LARGE SCALE GENOMIC DNA]</scope>
    <source>
        <strain evidence="17">DFY28</strain>
    </source>
</reference>
<keyword evidence="17" id="KW-1185">Reference proteome</keyword>
<feature type="transmembrane region" description="Helical" evidence="14">
    <location>
        <begin position="12"/>
        <end position="30"/>
    </location>
</feature>
<organism evidence="16 17">
    <name type="scientific">Phenylobacterium terrae</name>
    <dbReference type="NCBI Taxonomy" id="2665495"/>
    <lineage>
        <taxon>Bacteria</taxon>
        <taxon>Pseudomonadati</taxon>
        <taxon>Pseudomonadota</taxon>
        <taxon>Alphaproteobacteria</taxon>
        <taxon>Caulobacterales</taxon>
        <taxon>Caulobacteraceae</taxon>
        <taxon>Phenylobacterium</taxon>
    </lineage>
</organism>
<gene>
    <name evidence="16" type="ORF">ACFSC0_16200</name>
</gene>
<dbReference type="InterPro" id="IPR000297">
    <property type="entry name" value="PPIase_PpiC"/>
</dbReference>
<evidence type="ECO:0000256" key="5">
    <source>
        <dbReference type="ARBA" id="ARBA00022692"/>
    </source>
</evidence>
<dbReference type="PANTHER" id="PTHR47529">
    <property type="entry name" value="PEPTIDYL-PROLYL CIS-TRANS ISOMERASE D"/>
    <property type="match status" value="1"/>
</dbReference>
<evidence type="ECO:0000256" key="10">
    <source>
        <dbReference type="ARBA" id="ARBA00031484"/>
    </source>
</evidence>
<evidence type="ECO:0000259" key="15">
    <source>
        <dbReference type="Pfam" id="PF13145"/>
    </source>
</evidence>
<dbReference type="Pfam" id="PF13624">
    <property type="entry name" value="SurA_N_3"/>
    <property type="match status" value="1"/>
</dbReference>
<evidence type="ECO:0000256" key="6">
    <source>
        <dbReference type="ARBA" id="ARBA00022989"/>
    </source>
</evidence>